<evidence type="ECO:0000313" key="3">
    <source>
        <dbReference type="EMBL" id="VFU63705.1"/>
    </source>
</evidence>
<name>A0A6N2NCI6_SALVM</name>
<sequence>MTTTRLLRSSRPLHHVGPPNTASSPFTSVKCVGKATGFNGDKMVSGDHGDHKRKSTVAVKASVAASKDSLLTAEPPRVFERGLIDLASLLATVSNALRKVLRPPALKPKLWKFQVQKLIEKAIIDCRFFTLFAVAGSCLGSALCFVEGCFLILESYFQYFNTLSRVSDQGHLVHLLIEAIGRSPSYMFLVGTAMLIFGVGLYVMFVGSKNPKDQALLLPDSNLFGLFSLKSLPTWVEMRSVSQAKSKIGHAIMMILQVGMLDKFKSIPLTTSLDLACFAGAVLLSSTCIFLLSRLSLGAVENI</sequence>
<accession>A0A6N2NCI6</accession>
<dbReference type="AlphaFoldDB" id="A0A6N2NCI6"/>
<dbReference type="EMBL" id="CAADRP010002218">
    <property type="protein sequence ID" value="VFU63705.1"/>
    <property type="molecule type" value="Genomic_DNA"/>
</dbReference>
<keyword evidence="2" id="KW-1133">Transmembrane helix</keyword>
<proteinExistence type="predicted"/>
<gene>
    <name evidence="3" type="ORF">SVIM_LOCUS485734</name>
</gene>
<organism evidence="3">
    <name type="scientific">Salix viminalis</name>
    <name type="common">Common osier</name>
    <name type="synonym">Basket willow</name>
    <dbReference type="NCBI Taxonomy" id="40686"/>
    <lineage>
        <taxon>Eukaryota</taxon>
        <taxon>Viridiplantae</taxon>
        <taxon>Streptophyta</taxon>
        <taxon>Embryophyta</taxon>
        <taxon>Tracheophyta</taxon>
        <taxon>Spermatophyta</taxon>
        <taxon>Magnoliopsida</taxon>
        <taxon>eudicotyledons</taxon>
        <taxon>Gunneridae</taxon>
        <taxon>Pentapetalae</taxon>
        <taxon>rosids</taxon>
        <taxon>fabids</taxon>
        <taxon>Malpighiales</taxon>
        <taxon>Salicaceae</taxon>
        <taxon>Saliceae</taxon>
        <taxon>Salix</taxon>
    </lineage>
</organism>
<evidence type="ECO:0000256" key="2">
    <source>
        <dbReference type="SAM" id="Phobius"/>
    </source>
</evidence>
<evidence type="ECO:0000256" key="1">
    <source>
        <dbReference type="SAM" id="MobiDB-lite"/>
    </source>
</evidence>
<dbReference type="PANTHER" id="PTHR31721:SF3">
    <property type="entry name" value="EXPRESSED PROTEIN"/>
    <property type="match status" value="1"/>
</dbReference>
<dbReference type="PANTHER" id="PTHR31721">
    <property type="entry name" value="OS06G0710300 PROTEIN"/>
    <property type="match status" value="1"/>
</dbReference>
<reference evidence="3" key="1">
    <citation type="submission" date="2019-03" db="EMBL/GenBank/DDBJ databases">
        <authorList>
            <person name="Mank J."/>
            <person name="Almeida P."/>
        </authorList>
    </citation>
    <scope>NUCLEOTIDE SEQUENCE</scope>
    <source>
        <strain evidence="3">78183</strain>
    </source>
</reference>
<dbReference type="Pfam" id="PF03350">
    <property type="entry name" value="UPF0114"/>
    <property type="match status" value="1"/>
</dbReference>
<protein>
    <submittedName>
        <fullName evidence="3">Uncharacterized protein</fullName>
    </submittedName>
</protein>
<feature type="region of interest" description="Disordered" evidence="1">
    <location>
        <begin position="1"/>
        <end position="28"/>
    </location>
</feature>
<keyword evidence="2" id="KW-0812">Transmembrane</keyword>
<keyword evidence="2" id="KW-0472">Membrane</keyword>
<feature type="transmembrane region" description="Helical" evidence="2">
    <location>
        <begin position="273"/>
        <end position="292"/>
    </location>
</feature>
<dbReference type="InterPro" id="IPR005134">
    <property type="entry name" value="UPF0114"/>
</dbReference>
<feature type="transmembrane region" description="Helical" evidence="2">
    <location>
        <begin position="128"/>
        <end position="153"/>
    </location>
</feature>
<feature type="transmembrane region" description="Helical" evidence="2">
    <location>
        <begin position="186"/>
        <end position="205"/>
    </location>
</feature>